<dbReference type="InterPro" id="IPR015421">
    <property type="entry name" value="PyrdxlP-dep_Trfase_major"/>
</dbReference>
<reference evidence="9 10" key="1">
    <citation type="submission" date="2018-10" db="EMBL/GenBank/DDBJ databases">
        <title>Xanthobacter tagetidis genome sequencing and assembly.</title>
        <authorList>
            <person name="Maclea K.S."/>
            <person name="Goen A.E."/>
            <person name="Fatima S.A."/>
        </authorList>
    </citation>
    <scope>NUCLEOTIDE SEQUENCE [LARGE SCALE GENOMIC DNA]</scope>
    <source>
        <strain evidence="9 10">ATCC 700314</strain>
    </source>
</reference>
<evidence type="ECO:0000256" key="4">
    <source>
        <dbReference type="ARBA" id="ARBA00022576"/>
    </source>
</evidence>
<dbReference type="GO" id="GO:0030170">
    <property type="term" value="F:pyridoxal phosphate binding"/>
    <property type="evidence" value="ECO:0007669"/>
    <property type="project" value="InterPro"/>
</dbReference>
<evidence type="ECO:0000259" key="8">
    <source>
        <dbReference type="Pfam" id="PF00155"/>
    </source>
</evidence>
<evidence type="ECO:0000256" key="3">
    <source>
        <dbReference type="ARBA" id="ARBA00012753"/>
    </source>
</evidence>
<dbReference type="Proteomes" id="UP000269692">
    <property type="component" value="Unassembled WGS sequence"/>
</dbReference>
<dbReference type="RefSeq" id="WP_121624076.1">
    <property type="nucleotide sequence ID" value="NZ_JACIIW010000007.1"/>
</dbReference>
<comment type="caution">
    <text evidence="9">The sequence shown here is derived from an EMBL/GenBank/DDBJ whole genome shotgun (WGS) entry which is preliminary data.</text>
</comment>
<dbReference type="InterPro" id="IPR015424">
    <property type="entry name" value="PyrdxlP-dep_Trfase"/>
</dbReference>
<sequence>MTAPSPSTPQRAVPSAADPCLDRVRAHVRALPESGIVEVMNYGRARGGVIPMWAGEGDLPTPAFISHAAARSLEAGETFYTWQRGLPELRAALARYIARLYGVAEAPERFFVTGSGMQAIQIAFTMALGAGEELLLPSPTWPNAAAAALKIGAVPVPVPFDYGPTGFTFDHDRLERAVTPRTRAIFVNSPANPTGFVASHDDLRAILALARRHGLWIVADEIYGRFHYGEGALAPSFRDVMEDDDHILFVQTFSKNWAMTGWRIGWLEAPPALGQVIENLIQYSTSGVAAFMQRAAIAALEQGEPFVAEQVARAKAGRDLMCAALAATGRVDLVPPAGAFYLFFGVAGEPDVRRLALRLVDEAQVGLAPGTAFGPGGERFLRLCFARGETQLADVAQRLSGWLTARREVP</sequence>
<dbReference type="EMBL" id="RCTF01000012">
    <property type="protein sequence ID" value="RLP76622.1"/>
    <property type="molecule type" value="Genomic_DNA"/>
</dbReference>
<dbReference type="PANTHER" id="PTHR46383">
    <property type="entry name" value="ASPARTATE AMINOTRANSFERASE"/>
    <property type="match status" value="1"/>
</dbReference>
<organism evidence="9 10">
    <name type="scientific">Xanthobacter tagetidis</name>
    <dbReference type="NCBI Taxonomy" id="60216"/>
    <lineage>
        <taxon>Bacteria</taxon>
        <taxon>Pseudomonadati</taxon>
        <taxon>Pseudomonadota</taxon>
        <taxon>Alphaproteobacteria</taxon>
        <taxon>Hyphomicrobiales</taxon>
        <taxon>Xanthobacteraceae</taxon>
        <taxon>Xanthobacter</taxon>
    </lineage>
</organism>
<dbReference type="SUPFAM" id="SSF53383">
    <property type="entry name" value="PLP-dependent transferases"/>
    <property type="match status" value="1"/>
</dbReference>
<dbReference type="GO" id="GO:0004069">
    <property type="term" value="F:L-aspartate:2-oxoglutarate aminotransferase activity"/>
    <property type="evidence" value="ECO:0007669"/>
    <property type="project" value="UniProtKB-EC"/>
</dbReference>
<protein>
    <recommendedName>
        <fullName evidence="3">aspartate transaminase</fullName>
        <ecNumber evidence="3">2.6.1.1</ecNumber>
    </recommendedName>
</protein>
<dbReference type="NCBIfam" id="NF004770">
    <property type="entry name" value="PRK06108.1"/>
    <property type="match status" value="1"/>
</dbReference>
<dbReference type="OrthoDB" id="9804407at2"/>
<feature type="domain" description="Aminotransferase class I/classII large" evidence="8">
    <location>
        <begin position="61"/>
        <end position="395"/>
    </location>
</feature>
<keyword evidence="4 9" id="KW-0032">Aminotransferase</keyword>
<evidence type="ECO:0000256" key="2">
    <source>
        <dbReference type="ARBA" id="ARBA00007441"/>
    </source>
</evidence>
<dbReference type="InterPro" id="IPR004839">
    <property type="entry name" value="Aminotransferase_I/II_large"/>
</dbReference>
<dbReference type="GO" id="GO:0006520">
    <property type="term" value="P:amino acid metabolic process"/>
    <property type="evidence" value="ECO:0007669"/>
    <property type="project" value="InterPro"/>
</dbReference>
<comment type="catalytic activity">
    <reaction evidence="7">
        <text>L-aspartate + 2-oxoglutarate = oxaloacetate + L-glutamate</text>
        <dbReference type="Rhea" id="RHEA:21824"/>
        <dbReference type="ChEBI" id="CHEBI:16452"/>
        <dbReference type="ChEBI" id="CHEBI:16810"/>
        <dbReference type="ChEBI" id="CHEBI:29985"/>
        <dbReference type="ChEBI" id="CHEBI:29991"/>
        <dbReference type="EC" id="2.6.1.1"/>
    </reaction>
</comment>
<comment type="cofactor">
    <cofactor evidence="1">
        <name>pyridoxal 5'-phosphate</name>
        <dbReference type="ChEBI" id="CHEBI:597326"/>
    </cofactor>
</comment>
<evidence type="ECO:0000256" key="6">
    <source>
        <dbReference type="ARBA" id="ARBA00022898"/>
    </source>
</evidence>
<keyword evidence="5 9" id="KW-0808">Transferase</keyword>
<dbReference type="Gene3D" id="3.40.640.10">
    <property type="entry name" value="Type I PLP-dependent aspartate aminotransferase-like (Major domain)"/>
    <property type="match status" value="1"/>
</dbReference>
<accession>A0A3L7AB91</accession>
<gene>
    <name evidence="9" type="ORF">D9R14_14590</name>
</gene>
<evidence type="ECO:0000256" key="5">
    <source>
        <dbReference type="ARBA" id="ARBA00022679"/>
    </source>
</evidence>
<evidence type="ECO:0000256" key="1">
    <source>
        <dbReference type="ARBA" id="ARBA00001933"/>
    </source>
</evidence>
<dbReference type="CDD" id="cd00609">
    <property type="entry name" value="AAT_like"/>
    <property type="match status" value="1"/>
</dbReference>
<evidence type="ECO:0000313" key="9">
    <source>
        <dbReference type="EMBL" id="RLP76622.1"/>
    </source>
</evidence>
<keyword evidence="6" id="KW-0663">Pyridoxal phosphate</keyword>
<comment type="similarity">
    <text evidence="2">Belongs to the class-I pyridoxal-phosphate-dependent aminotransferase family.</text>
</comment>
<dbReference type="EC" id="2.6.1.1" evidence="3"/>
<keyword evidence="10" id="KW-1185">Reference proteome</keyword>
<dbReference type="AlphaFoldDB" id="A0A3L7AB91"/>
<name>A0A3L7AB91_9HYPH</name>
<proteinExistence type="inferred from homology"/>
<dbReference type="InterPro" id="IPR050596">
    <property type="entry name" value="AspAT/PAT-like"/>
</dbReference>
<evidence type="ECO:0000313" key="10">
    <source>
        <dbReference type="Proteomes" id="UP000269692"/>
    </source>
</evidence>
<dbReference type="Pfam" id="PF00155">
    <property type="entry name" value="Aminotran_1_2"/>
    <property type="match status" value="1"/>
</dbReference>
<evidence type="ECO:0000256" key="7">
    <source>
        <dbReference type="ARBA" id="ARBA00049185"/>
    </source>
</evidence>